<dbReference type="OrthoDB" id="975413at2"/>
<keyword evidence="2" id="KW-0430">Lectin</keyword>
<organism evidence="2 3">
    <name type="scientific">Bacteroides luti</name>
    <dbReference type="NCBI Taxonomy" id="1297750"/>
    <lineage>
        <taxon>Bacteria</taxon>
        <taxon>Pseudomonadati</taxon>
        <taxon>Bacteroidota</taxon>
        <taxon>Bacteroidia</taxon>
        <taxon>Bacteroidales</taxon>
        <taxon>Bacteroidaceae</taxon>
        <taxon>Bacteroides</taxon>
    </lineage>
</organism>
<dbReference type="RefSeq" id="WP_073401776.1">
    <property type="nucleotide sequence ID" value="NZ_FQTV01000009.1"/>
</dbReference>
<dbReference type="GO" id="GO:0005975">
    <property type="term" value="P:carbohydrate metabolic process"/>
    <property type="evidence" value="ECO:0007669"/>
    <property type="project" value="UniProtKB-ARBA"/>
</dbReference>
<dbReference type="Gene3D" id="2.60.120.200">
    <property type="match status" value="3"/>
</dbReference>
<dbReference type="GO" id="GO:0030246">
    <property type="term" value="F:carbohydrate binding"/>
    <property type="evidence" value="ECO:0007669"/>
    <property type="project" value="UniProtKB-KW"/>
</dbReference>
<dbReference type="STRING" id="1297750.SAMN05444405_109133"/>
<keyword evidence="3" id="KW-1185">Reference proteome</keyword>
<evidence type="ECO:0000313" key="3">
    <source>
        <dbReference type="Proteomes" id="UP000184509"/>
    </source>
</evidence>
<dbReference type="SUPFAM" id="SSF49899">
    <property type="entry name" value="Concanavalin A-like lectins/glucanases"/>
    <property type="match status" value="3"/>
</dbReference>
<dbReference type="PROSITE" id="PS51257">
    <property type="entry name" value="PROKAR_LIPOPROTEIN"/>
    <property type="match status" value="1"/>
</dbReference>
<gene>
    <name evidence="2" type="ORF">SAMN05444405_109133</name>
</gene>
<dbReference type="EMBL" id="FQTV01000009">
    <property type="protein sequence ID" value="SHF50553.1"/>
    <property type="molecule type" value="Genomic_DNA"/>
</dbReference>
<dbReference type="Pfam" id="PF13385">
    <property type="entry name" value="Laminin_G_3"/>
    <property type="match status" value="3"/>
</dbReference>
<name>A0A1M5C734_9BACE</name>
<dbReference type="Proteomes" id="UP000184509">
    <property type="component" value="Unassembled WGS sequence"/>
</dbReference>
<keyword evidence="1" id="KW-0732">Signal</keyword>
<dbReference type="InterPro" id="IPR013320">
    <property type="entry name" value="ConA-like_dom_sf"/>
</dbReference>
<dbReference type="GO" id="GO:0004553">
    <property type="term" value="F:hydrolase activity, hydrolyzing O-glycosyl compounds"/>
    <property type="evidence" value="ECO:0007669"/>
    <property type="project" value="UniProtKB-ARBA"/>
</dbReference>
<feature type="chain" id="PRO_5009909229" evidence="1">
    <location>
        <begin position="22"/>
        <end position="727"/>
    </location>
</feature>
<protein>
    <submittedName>
        <fullName evidence="2">Concanavalin A-like lectin/glucanases superfamily protein</fullName>
    </submittedName>
</protein>
<feature type="signal peptide" evidence="1">
    <location>
        <begin position="1"/>
        <end position="21"/>
    </location>
</feature>
<evidence type="ECO:0000256" key="1">
    <source>
        <dbReference type="SAM" id="SignalP"/>
    </source>
</evidence>
<accession>A0A1M5C734</accession>
<proteinExistence type="predicted"/>
<sequence length="727" mass="81009">MKKRKWPSFLLAVFAVLSLGACDEWGQMDPPAGNQIYPKLELKGEYKFEEELSPEEFTLTAYNGGEVPRIATDEFKGKVLNLNGGYARVKNPLYNVKVQTGVSITMWVKTAADNLQGAIFSFANEDNSERIFFTPNAWLHRDSLSVASEVNKPTNVSAAPFTADKWHYMALVITTKGYTLYIDGEKSSEELTSTQAGSFDYPNLVQAFPRLPYLYFGYGSPVQPKAMRIDDVKIYRNVITSKEIAVPTVTGGEEYRFPPRGTVGYFTLDKTFANSLNSSQSGELITVETQATPSAFEQDADRGMVWHQQEGWTGNANGWAYSRFDNPLKGKTLEDGLSVCMWINPPTLNWWDQIFVMNDGTSKFWFNAIGYLGYNGAGGWFDCQNNNADNALTPGKWTFVTINITTDGFAVYYDGKLKFDKDNNGAFASGDFKGYTNVLNMFTSANNFYLGYETWWKSAPALIDDIFLVTRPLTEKEIVNLYADTKKVSGGAPVSPAYAPSLVGYYPLNNSFANAVNAAQGGELITVETQATPSAFEQDATRGTIWHQQEGWTGNANGWAYTRFDNPLKGKNITEGLSVSMWLNPPKLNWWDQIFVLNDGTSKLWFNAIGYLGYNGAGGWFDCQNNNADNALTAGVWTLVTINFMPDKFEVYYNGALKFSNEKNAAFASGDFTGYNNILNMFKTANNFYFGYETWWKAAPALIDDVYFCASPLSALQAAALYNATKK</sequence>
<reference evidence="2 3" key="1">
    <citation type="submission" date="2016-11" db="EMBL/GenBank/DDBJ databases">
        <authorList>
            <person name="Jaros S."/>
            <person name="Januszkiewicz K."/>
            <person name="Wedrychowicz H."/>
        </authorList>
    </citation>
    <scope>NUCLEOTIDE SEQUENCE [LARGE SCALE GENOMIC DNA]</scope>
    <source>
        <strain evidence="2 3">DSM 26991</strain>
    </source>
</reference>
<dbReference type="AlphaFoldDB" id="A0A1M5C734"/>
<evidence type="ECO:0000313" key="2">
    <source>
        <dbReference type="EMBL" id="SHF50553.1"/>
    </source>
</evidence>